<evidence type="ECO:0000313" key="7">
    <source>
        <dbReference type="EMBL" id="ORA40336.1"/>
    </source>
</evidence>
<feature type="chain" id="PRO_5041701297" description="Lipoprotein LpqH" evidence="6">
    <location>
        <begin position="21"/>
        <end position="146"/>
    </location>
</feature>
<gene>
    <name evidence="7" type="ORF">BST20_07275</name>
</gene>
<dbReference type="InterPro" id="IPR008691">
    <property type="entry name" value="LpqH"/>
</dbReference>
<protein>
    <recommendedName>
        <fullName evidence="9">Lipoprotein LpqH</fullName>
    </recommendedName>
</protein>
<feature type="signal peptide" evidence="6">
    <location>
        <begin position="1"/>
        <end position="20"/>
    </location>
</feature>
<evidence type="ECO:0000256" key="5">
    <source>
        <dbReference type="ARBA" id="ARBA00023288"/>
    </source>
</evidence>
<organism evidence="7 8">
    <name type="scientific">Mycobacterium branderi</name>
    <dbReference type="NCBI Taxonomy" id="43348"/>
    <lineage>
        <taxon>Bacteria</taxon>
        <taxon>Bacillati</taxon>
        <taxon>Actinomycetota</taxon>
        <taxon>Actinomycetes</taxon>
        <taxon>Mycobacteriales</taxon>
        <taxon>Mycobacteriaceae</taxon>
        <taxon>Mycobacterium</taxon>
    </lineage>
</organism>
<keyword evidence="2 6" id="KW-0732">Signal</keyword>
<accession>A0AA91LZ99</accession>
<dbReference type="EMBL" id="MVHM01000002">
    <property type="protein sequence ID" value="ORA40336.1"/>
    <property type="molecule type" value="Genomic_DNA"/>
</dbReference>
<dbReference type="Pfam" id="PF05481">
    <property type="entry name" value="Myco_19_kDa"/>
    <property type="match status" value="1"/>
</dbReference>
<reference evidence="7 8" key="1">
    <citation type="submission" date="2016-12" db="EMBL/GenBank/DDBJ databases">
        <title>The new phylogeny of genus Mycobacterium.</title>
        <authorList>
            <person name="Tortoli E."/>
            <person name="Trovato A."/>
            <person name="Cirillo D.M."/>
        </authorList>
    </citation>
    <scope>NUCLEOTIDE SEQUENCE [LARGE SCALE GENOMIC DNA]</scope>
    <source>
        <strain evidence="7 8">DSM 44624</strain>
    </source>
</reference>
<evidence type="ECO:0008006" key="9">
    <source>
        <dbReference type="Google" id="ProtNLM"/>
    </source>
</evidence>
<evidence type="ECO:0000256" key="2">
    <source>
        <dbReference type="ARBA" id="ARBA00022729"/>
    </source>
</evidence>
<keyword evidence="3" id="KW-0472">Membrane</keyword>
<dbReference type="GO" id="GO:0016020">
    <property type="term" value="C:membrane"/>
    <property type="evidence" value="ECO:0007669"/>
    <property type="project" value="InterPro"/>
</dbReference>
<name>A0AA91LZ99_9MYCO</name>
<evidence type="ECO:0000313" key="8">
    <source>
        <dbReference type="Proteomes" id="UP000192441"/>
    </source>
</evidence>
<proteinExistence type="predicted"/>
<evidence type="ECO:0000256" key="6">
    <source>
        <dbReference type="SAM" id="SignalP"/>
    </source>
</evidence>
<keyword evidence="1" id="KW-1003">Cell membrane</keyword>
<keyword evidence="4" id="KW-0564">Palmitate</keyword>
<sequence>MQKWCVEASVAALIAAGVGACSSSPPPSPARGTVPAGTAKVTINDSALPEMTAVKCTLIGPLTTITAGDTAAGVTALVSSEAGLTAKSVSINSLGGFTGSYMEGLAGKAAISMKDQTYTIRGSADGFNTDDPSMRATGTFAIQVAC</sequence>
<evidence type="ECO:0000256" key="1">
    <source>
        <dbReference type="ARBA" id="ARBA00022475"/>
    </source>
</evidence>
<evidence type="ECO:0000256" key="4">
    <source>
        <dbReference type="ARBA" id="ARBA00023139"/>
    </source>
</evidence>
<comment type="caution">
    <text evidence="7">The sequence shown here is derived from an EMBL/GenBank/DDBJ whole genome shotgun (WGS) entry which is preliminary data.</text>
</comment>
<dbReference type="RefSeq" id="WP_083130730.1">
    <property type="nucleotide sequence ID" value="NZ_AP022607.1"/>
</dbReference>
<dbReference type="PROSITE" id="PS51257">
    <property type="entry name" value="PROKAR_LIPOPROTEIN"/>
    <property type="match status" value="1"/>
</dbReference>
<dbReference type="AlphaFoldDB" id="A0AA91LZ99"/>
<dbReference type="Proteomes" id="UP000192441">
    <property type="component" value="Unassembled WGS sequence"/>
</dbReference>
<keyword evidence="5" id="KW-0449">Lipoprotein</keyword>
<evidence type="ECO:0000256" key="3">
    <source>
        <dbReference type="ARBA" id="ARBA00023136"/>
    </source>
</evidence>